<dbReference type="InParanoid" id="A2EID1"/>
<dbReference type="VEuPathDB" id="TrichDB:TVAG_334250"/>
<dbReference type="GO" id="GO:0005634">
    <property type="term" value="C:nucleus"/>
    <property type="evidence" value="ECO:0000318"/>
    <property type="project" value="GO_Central"/>
</dbReference>
<dbReference type="PANTHER" id="PTHR11668">
    <property type="entry name" value="SERINE/THREONINE PROTEIN PHOSPHATASE"/>
    <property type="match status" value="1"/>
</dbReference>
<evidence type="ECO:0000256" key="1">
    <source>
        <dbReference type="SAM" id="MobiDB-lite"/>
    </source>
</evidence>
<organism evidence="3 4">
    <name type="scientific">Trichomonas vaginalis (strain ATCC PRA-98 / G3)</name>
    <dbReference type="NCBI Taxonomy" id="412133"/>
    <lineage>
        <taxon>Eukaryota</taxon>
        <taxon>Metamonada</taxon>
        <taxon>Parabasalia</taxon>
        <taxon>Trichomonadida</taxon>
        <taxon>Trichomonadidae</taxon>
        <taxon>Trichomonas</taxon>
    </lineage>
</organism>
<dbReference type="InterPro" id="IPR029052">
    <property type="entry name" value="Metallo-depent_PP-like"/>
</dbReference>
<dbReference type="STRING" id="5722.A2EID1"/>
<dbReference type="FunFam" id="3.60.21.10:FF:000296">
    <property type="entry name" value="Phosphoprotein phosphatase, putative"/>
    <property type="match status" value="1"/>
</dbReference>
<reference evidence="3" key="2">
    <citation type="journal article" date="2007" name="Science">
        <title>Draft genome sequence of the sexually transmitted pathogen Trichomonas vaginalis.</title>
        <authorList>
            <person name="Carlton J.M."/>
            <person name="Hirt R.P."/>
            <person name="Silva J.C."/>
            <person name="Delcher A.L."/>
            <person name="Schatz M."/>
            <person name="Zhao Q."/>
            <person name="Wortman J.R."/>
            <person name="Bidwell S.L."/>
            <person name="Alsmark U.C.M."/>
            <person name="Besteiro S."/>
            <person name="Sicheritz-Ponten T."/>
            <person name="Noel C.J."/>
            <person name="Dacks J.B."/>
            <person name="Foster P.G."/>
            <person name="Simillion C."/>
            <person name="Van de Peer Y."/>
            <person name="Miranda-Saavedra D."/>
            <person name="Barton G.J."/>
            <person name="Westrop G.D."/>
            <person name="Mueller S."/>
            <person name="Dessi D."/>
            <person name="Fiori P.L."/>
            <person name="Ren Q."/>
            <person name="Paulsen I."/>
            <person name="Zhang H."/>
            <person name="Bastida-Corcuera F.D."/>
            <person name="Simoes-Barbosa A."/>
            <person name="Brown M.T."/>
            <person name="Hayes R.D."/>
            <person name="Mukherjee M."/>
            <person name="Okumura C.Y."/>
            <person name="Schneider R."/>
            <person name="Smith A.J."/>
            <person name="Vanacova S."/>
            <person name="Villalvazo M."/>
            <person name="Haas B.J."/>
            <person name="Pertea M."/>
            <person name="Feldblyum T.V."/>
            <person name="Utterback T.R."/>
            <person name="Shu C.L."/>
            <person name="Osoegawa K."/>
            <person name="de Jong P.J."/>
            <person name="Hrdy I."/>
            <person name="Horvathova L."/>
            <person name="Zubacova Z."/>
            <person name="Dolezal P."/>
            <person name="Malik S.B."/>
            <person name="Logsdon J.M. Jr."/>
            <person name="Henze K."/>
            <person name="Gupta A."/>
            <person name="Wang C.C."/>
            <person name="Dunne R.L."/>
            <person name="Upcroft J.A."/>
            <person name="Upcroft P."/>
            <person name="White O."/>
            <person name="Salzberg S.L."/>
            <person name="Tang P."/>
            <person name="Chiu C.-H."/>
            <person name="Lee Y.-S."/>
            <person name="Embley T.M."/>
            <person name="Coombs G.H."/>
            <person name="Mottram J.C."/>
            <person name="Tachezy J."/>
            <person name="Fraser-Liggett C.M."/>
            <person name="Johnson P.J."/>
        </authorList>
    </citation>
    <scope>NUCLEOTIDE SEQUENCE [LARGE SCALE GENOMIC DNA]</scope>
    <source>
        <strain evidence="3">G3</strain>
    </source>
</reference>
<dbReference type="InterPro" id="IPR004843">
    <property type="entry name" value="Calcineurin-like_PHP"/>
</dbReference>
<feature type="compositionally biased region" description="Basic and acidic residues" evidence="1">
    <location>
        <begin position="218"/>
        <end position="227"/>
    </location>
</feature>
<gene>
    <name evidence="3" type="ORF">TVAG_334250</name>
</gene>
<dbReference type="KEGG" id="tva:4765506"/>
<dbReference type="InterPro" id="IPR006186">
    <property type="entry name" value="Ser/Thr-sp_prot-phosphatase"/>
</dbReference>
<dbReference type="Proteomes" id="UP000001542">
    <property type="component" value="Unassembled WGS sequence"/>
</dbReference>
<dbReference type="Gene3D" id="3.60.21.10">
    <property type="match status" value="1"/>
</dbReference>
<protein>
    <submittedName>
        <fullName evidence="3">Phosphoprotein phosphatase, putative</fullName>
    </submittedName>
</protein>
<feature type="compositionally biased region" description="Basic residues" evidence="1">
    <location>
        <begin position="229"/>
        <end position="253"/>
    </location>
</feature>
<dbReference type="RefSeq" id="XP_001319836.1">
    <property type="nucleotide sequence ID" value="XM_001319801.1"/>
</dbReference>
<dbReference type="SMR" id="A2EID1"/>
<dbReference type="CDD" id="cd00144">
    <property type="entry name" value="MPP_PPP_family"/>
    <property type="match status" value="1"/>
</dbReference>
<dbReference type="SMART" id="SM00156">
    <property type="entry name" value="PP2Ac"/>
    <property type="match status" value="1"/>
</dbReference>
<evidence type="ECO:0000259" key="2">
    <source>
        <dbReference type="SMART" id="SM00156"/>
    </source>
</evidence>
<dbReference type="AlphaFoldDB" id="A2EID1"/>
<name>A2EID1_TRIV3</name>
<dbReference type="PANTHER" id="PTHR11668:SF494">
    <property type="entry name" value="PROTEIN PHOSPHATASE, PUTATIVE-RELATED"/>
    <property type="match status" value="1"/>
</dbReference>
<dbReference type="GO" id="GO:0004722">
    <property type="term" value="F:protein serine/threonine phosphatase activity"/>
    <property type="evidence" value="ECO:0000318"/>
    <property type="project" value="GO_Central"/>
</dbReference>
<evidence type="ECO:0000313" key="4">
    <source>
        <dbReference type="Proteomes" id="UP000001542"/>
    </source>
</evidence>
<dbReference type="SUPFAM" id="SSF56300">
    <property type="entry name" value="Metallo-dependent phosphatases"/>
    <property type="match status" value="1"/>
</dbReference>
<reference evidence="3" key="1">
    <citation type="submission" date="2006-10" db="EMBL/GenBank/DDBJ databases">
        <authorList>
            <person name="Amadeo P."/>
            <person name="Zhao Q."/>
            <person name="Wortman J."/>
            <person name="Fraser-Liggett C."/>
            <person name="Carlton J."/>
        </authorList>
    </citation>
    <scope>NUCLEOTIDE SEQUENCE</scope>
    <source>
        <strain evidence="3">G3</strain>
    </source>
</reference>
<dbReference type="Pfam" id="PF00149">
    <property type="entry name" value="Metallophos"/>
    <property type="match status" value="1"/>
</dbReference>
<feature type="domain" description="Serine/threonine specific protein phosphatases" evidence="2">
    <location>
        <begin position="1"/>
        <end position="192"/>
    </location>
</feature>
<dbReference type="GO" id="GO:0005737">
    <property type="term" value="C:cytoplasm"/>
    <property type="evidence" value="ECO:0000318"/>
    <property type="project" value="GO_Central"/>
</dbReference>
<evidence type="ECO:0000313" key="3">
    <source>
        <dbReference type="EMBL" id="EAY07613.1"/>
    </source>
</evidence>
<proteinExistence type="predicted"/>
<dbReference type="PRINTS" id="PR00114">
    <property type="entry name" value="STPHPHTASE"/>
</dbReference>
<keyword evidence="4" id="KW-1185">Reference proteome</keyword>
<feature type="region of interest" description="Disordered" evidence="1">
    <location>
        <begin position="213"/>
        <end position="253"/>
    </location>
</feature>
<dbReference type="OrthoDB" id="442428at2759"/>
<dbReference type="InterPro" id="IPR050341">
    <property type="entry name" value="PP1_catalytic_subunit"/>
</dbReference>
<sequence length="253" mass="28758">MKTVWPKNVWIIRGNHEFAYLCGQCGFFSQITEVYGDINIFRGFLKSFSYIPIAALIGQTTLCIHGGLSPSLYSLAQLKNIQKPFDDFGDDDVIDGILWSDPSNDLREFSDSPRGTGFLFGPNATDDFMKSNKLKYLVRGHECVPDGYLVHFGSVITVFGASNYCGMVNNYSAILNFKSDGVYEPRRFPALDYLLRNYTMFVKEKNYISHEPASARNFDPKPKEQLPKLKGKTPRVSVRHHQKFQITPMKKKA</sequence>
<dbReference type="EMBL" id="DS113396">
    <property type="protein sequence ID" value="EAY07613.1"/>
    <property type="molecule type" value="Genomic_DNA"/>
</dbReference>
<dbReference type="eggNOG" id="KOG0371">
    <property type="taxonomic scope" value="Eukaryota"/>
</dbReference>
<accession>A2EID1</accession>
<dbReference type="VEuPathDB" id="TrichDB:TVAGG3_0887740"/>